<accession>A0A8S1USC0</accession>
<feature type="domain" description="Protein kinase" evidence="9">
    <location>
        <begin position="4"/>
        <end position="273"/>
    </location>
</feature>
<evidence type="ECO:0000256" key="4">
    <source>
        <dbReference type="ARBA" id="ARBA00022741"/>
    </source>
</evidence>
<evidence type="ECO:0000256" key="7">
    <source>
        <dbReference type="ARBA" id="ARBA00047899"/>
    </source>
</evidence>
<keyword evidence="2" id="KW-0723">Serine/threonine-protein kinase</keyword>
<comment type="catalytic activity">
    <reaction evidence="7">
        <text>L-threonyl-[protein] + ATP = O-phospho-L-threonyl-[protein] + ADP + H(+)</text>
        <dbReference type="Rhea" id="RHEA:46608"/>
        <dbReference type="Rhea" id="RHEA-COMP:11060"/>
        <dbReference type="Rhea" id="RHEA-COMP:11605"/>
        <dbReference type="ChEBI" id="CHEBI:15378"/>
        <dbReference type="ChEBI" id="CHEBI:30013"/>
        <dbReference type="ChEBI" id="CHEBI:30616"/>
        <dbReference type="ChEBI" id="CHEBI:61977"/>
        <dbReference type="ChEBI" id="CHEBI:456216"/>
        <dbReference type="EC" id="2.7.11.1"/>
    </reaction>
</comment>
<dbReference type="OMA" id="RMELFRF"/>
<organism evidence="10 11">
    <name type="scientific">Paramecium octaurelia</name>
    <dbReference type="NCBI Taxonomy" id="43137"/>
    <lineage>
        <taxon>Eukaryota</taxon>
        <taxon>Sar</taxon>
        <taxon>Alveolata</taxon>
        <taxon>Ciliophora</taxon>
        <taxon>Intramacronucleata</taxon>
        <taxon>Oligohymenophorea</taxon>
        <taxon>Peniculida</taxon>
        <taxon>Parameciidae</taxon>
        <taxon>Paramecium</taxon>
    </lineage>
</organism>
<keyword evidence="3" id="KW-0808">Transferase</keyword>
<evidence type="ECO:0000259" key="9">
    <source>
        <dbReference type="PROSITE" id="PS50011"/>
    </source>
</evidence>
<gene>
    <name evidence="10" type="ORF">POCTA_138.1.T0480197</name>
</gene>
<dbReference type="PROSITE" id="PS50011">
    <property type="entry name" value="PROTEIN_KINASE_DOM"/>
    <property type="match status" value="1"/>
</dbReference>
<dbReference type="GO" id="GO:0005524">
    <property type="term" value="F:ATP binding"/>
    <property type="evidence" value="ECO:0007669"/>
    <property type="project" value="UniProtKB-KW"/>
</dbReference>
<keyword evidence="11" id="KW-1185">Reference proteome</keyword>
<name>A0A8S1USC0_PAROT</name>
<dbReference type="Pfam" id="PF00069">
    <property type="entry name" value="Pkinase"/>
    <property type="match status" value="1"/>
</dbReference>
<dbReference type="GO" id="GO:0004674">
    <property type="term" value="F:protein serine/threonine kinase activity"/>
    <property type="evidence" value="ECO:0007669"/>
    <property type="project" value="UniProtKB-KW"/>
</dbReference>
<dbReference type="EMBL" id="CAJJDP010000048">
    <property type="protein sequence ID" value="CAD8166519.1"/>
    <property type="molecule type" value="Genomic_DNA"/>
</dbReference>
<evidence type="ECO:0000313" key="11">
    <source>
        <dbReference type="Proteomes" id="UP000683925"/>
    </source>
</evidence>
<dbReference type="InterPro" id="IPR050660">
    <property type="entry name" value="NEK_Ser/Thr_kinase"/>
</dbReference>
<evidence type="ECO:0000256" key="5">
    <source>
        <dbReference type="ARBA" id="ARBA00022777"/>
    </source>
</evidence>
<dbReference type="PANTHER" id="PTHR43671">
    <property type="entry name" value="SERINE/THREONINE-PROTEIN KINASE NEK"/>
    <property type="match status" value="1"/>
</dbReference>
<comment type="caution">
    <text evidence="10">The sequence shown here is derived from an EMBL/GenBank/DDBJ whole genome shotgun (WGS) entry which is preliminary data.</text>
</comment>
<dbReference type="Proteomes" id="UP000683925">
    <property type="component" value="Unassembled WGS sequence"/>
</dbReference>
<keyword evidence="6" id="KW-0067">ATP-binding</keyword>
<dbReference type="PANTHER" id="PTHR43671:SF98">
    <property type="entry name" value="SERINE_THREONINE-PROTEIN KINASE NEK11"/>
    <property type="match status" value="1"/>
</dbReference>
<evidence type="ECO:0000256" key="1">
    <source>
        <dbReference type="ARBA" id="ARBA00012513"/>
    </source>
</evidence>
<dbReference type="InterPro" id="IPR000719">
    <property type="entry name" value="Prot_kinase_dom"/>
</dbReference>
<dbReference type="SMART" id="SM00220">
    <property type="entry name" value="S_TKc"/>
    <property type="match status" value="1"/>
</dbReference>
<keyword evidence="5" id="KW-0418">Kinase</keyword>
<dbReference type="OrthoDB" id="300676at2759"/>
<dbReference type="EC" id="2.7.11.1" evidence="1"/>
<reference evidence="10" key="1">
    <citation type="submission" date="2021-01" db="EMBL/GenBank/DDBJ databases">
        <authorList>
            <consortium name="Genoscope - CEA"/>
            <person name="William W."/>
        </authorList>
    </citation>
    <scope>NUCLEOTIDE SEQUENCE</scope>
</reference>
<sequence>MSNFKIKFKLFGTNAGILYEAEEENEKQKINYFAYDLSPDFQERCFKEEAKIENCKSIRQHVKQIFYQNKPRILFQYQDGLTLDSIIQEYRAKKQSIAFSQIRLYLIQILDTLFHLHRHYILGRVFSTKNILDCQGQLLFLDFGFGPKMMEQNVDLIAPPEIIENLTFEKEQSQNYYNMKVDSWLLGAVLYHLVKLTPINTIEIENGRVKCMQFKDAPAYSTYLNNRISQNNKYIEALTERYDKDFCYFIQGLLTYNPQNRLSFLQIYKHSFIQNLKIPNYQTYLQFYENYNEQQLIKQIMFYEDHGSRILKTGLLANGQNIQQQIVQPEDDQIPNLSLNSNMAIQSNQDIEYTLTSQRLSESVQSELKDNIERLFVHQIQGLNESSFYYVWVRIRMELFRFTFLELVAQELLEELPKKEFKLEHVCAYSLRKMGYLILIELQKKINEDVFPWKSHLHDNQKWKEFQKELQKTILENNIKGKIIEMEPILKEEFLTHCKIYLEDQRIDKVIRDELKADEKCFQTQKIEGQSIYKTYSNDFLKSGYRQIIQLAYNFLQREQKLAKKPELKYNTLLLKITICHLINRIFNLDRLSVSFKRVLQNRNRPPLSMITPNEIYQYICRDEEKEKIQDIQYLKQVESE</sequence>
<proteinExistence type="predicted"/>
<evidence type="ECO:0000256" key="6">
    <source>
        <dbReference type="ARBA" id="ARBA00022840"/>
    </source>
</evidence>
<evidence type="ECO:0000256" key="8">
    <source>
        <dbReference type="ARBA" id="ARBA00048679"/>
    </source>
</evidence>
<evidence type="ECO:0000313" key="10">
    <source>
        <dbReference type="EMBL" id="CAD8166519.1"/>
    </source>
</evidence>
<evidence type="ECO:0000256" key="2">
    <source>
        <dbReference type="ARBA" id="ARBA00022527"/>
    </source>
</evidence>
<dbReference type="AlphaFoldDB" id="A0A8S1USC0"/>
<comment type="catalytic activity">
    <reaction evidence="8">
        <text>L-seryl-[protein] + ATP = O-phospho-L-seryl-[protein] + ADP + H(+)</text>
        <dbReference type="Rhea" id="RHEA:17989"/>
        <dbReference type="Rhea" id="RHEA-COMP:9863"/>
        <dbReference type="Rhea" id="RHEA-COMP:11604"/>
        <dbReference type="ChEBI" id="CHEBI:15378"/>
        <dbReference type="ChEBI" id="CHEBI:29999"/>
        <dbReference type="ChEBI" id="CHEBI:30616"/>
        <dbReference type="ChEBI" id="CHEBI:83421"/>
        <dbReference type="ChEBI" id="CHEBI:456216"/>
        <dbReference type="EC" id="2.7.11.1"/>
    </reaction>
</comment>
<protein>
    <recommendedName>
        <fullName evidence="1">non-specific serine/threonine protein kinase</fullName>
        <ecNumber evidence="1">2.7.11.1</ecNumber>
    </recommendedName>
</protein>
<keyword evidence="4" id="KW-0547">Nucleotide-binding</keyword>
<evidence type="ECO:0000256" key="3">
    <source>
        <dbReference type="ARBA" id="ARBA00022679"/>
    </source>
</evidence>